<keyword evidence="2" id="KW-1185">Reference proteome</keyword>
<evidence type="ECO:0000313" key="2">
    <source>
        <dbReference type="Proteomes" id="UP000190890"/>
    </source>
</evidence>
<reference evidence="1 2" key="1">
    <citation type="submission" date="2016-05" db="EMBL/GenBank/DDBJ databases">
        <title>Microbial solvent formation.</title>
        <authorList>
            <person name="Poehlein A."/>
            <person name="Montoya Solano J.D."/>
            <person name="Flitsch S."/>
            <person name="Krabben P."/>
            <person name="Duerre P."/>
            <person name="Daniel R."/>
        </authorList>
    </citation>
    <scope>NUCLEOTIDE SEQUENCE [LARGE SCALE GENOMIC DNA]</scope>
    <source>
        <strain evidence="1 2">DSM 2619</strain>
    </source>
</reference>
<sequence>MKTIDEINIMNIKFKIKEVLVNIKPKTKNYLKIVARSMSNNDIDRFTKNQINVFNLNESEKYNTEIIFQMHTGRKLY</sequence>
<dbReference type="RefSeq" id="WP_077846956.1">
    <property type="nucleotide sequence ID" value="NZ_LZZM01000116.1"/>
</dbReference>
<gene>
    <name evidence="1" type="ORF">CLPUN_17880</name>
</gene>
<dbReference type="AlphaFoldDB" id="A0A1S8TNB9"/>
<dbReference type="Proteomes" id="UP000190890">
    <property type="component" value="Unassembled WGS sequence"/>
</dbReference>
<organism evidence="1 2">
    <name type="scientific">Clostridium puniceum</name>
    <dbReference type="NCBI Taxonomy" id="29367"/>
    <lineage>
        <taxon>Bacteria</taxon>
        <taxon>Bacillati</taxon>
        <taxon>Bacillota</taxon>
        <taxon>Clostridia</taxon>
        <taxon>Eubacteriales</taxon>
        <taxon>Clostridiaceae</taxon>
        <taxon>Clostridium</taxon>
    </lineage>
</organism>
<proteinExistence type="predicted"/>
<name>A0A1S8TNB9_9CLOT</name>
<dbReference type="EMBL" id="LZZM01000116">
    <property type="protein sequence ID" value="OOM78925.1"/>
    <property type="molecule type" value="Genomic_DNA"/>
</dbReference>
<evidence type="ECO:0000313" key="1">
    <source>
        <dbReference type="EMBL" id="OOM78925.1"/>
    </source>
</evidence>
<protein>
    <submittedName>
        <fullName evidence="1">Uncharacterized protein</fullName>
    </submittedName>
</protein>
<accession>A0A1S8TNB9</accession>
<comment type="caution">
    <text evidence="1">The sequence shown here is derived from an EMBL/GenBank/DDBJ whole genome shotgun (WGS) entry which is preliminary data.</text>
</comment>